<evidence type="ECO:0000313" key="3">
    <source>
        <dbReference type="Proteomes" id="UP001288944"/>
    </source>
</evidence>
<proteinExistence type="predicted"/>
<accession>A0AAW9KGW1</accession>
<evidence type="ECO:0000259" key="1">
    <source>
        <dbReference type="PROSITE" id="PS51186"/>
    </source>
</evidence>
<feature type="domain" description="N-acetyltransferase" evidence="1">
    <location>
        <begin position="9"/>
        <end position="115"/>
    </location>
</feature>
<name>A0AAW9KGW1_CLOPF</name>
<dbReference type="AlphaFoldDB" id="A0AAW9KGW1"/>
<dbReference type="PROSITE" id="PS51186">
    <property type="entry name" value="GNAT"/>
    <property type="match status" value="1"/>
</dbReference>
<dbReference type="EMBL" id="WNUR01001783">
    <property type="protein sequence ID" value="MDZ7543907.1"/>
    <property type="molecule type" value="Genomic_DNA"/>
</dbReference>
<dbReference type="PANTHER" id="PTHR43792">
    <property type="entry name" value="GNAT FAMILY, PUTATIVE (AFU_ORTHOLOGUE AFUA_3G00765)-RELATED-RELATED"/>
    <property type="match status" value="1"/>
</dbReference>
<dbReference type="InterPro" id="IPR016181">
    <property type="entry name" value="Acyl_CoA_acyltransferase"/>
</dbReference>
<dbReference type="Pfam" id="PF13302">
    <property type="entry name" value="Acetyltransf_3"/>
    <property type="match status" value="1"/>
</dbReference>
<reference evidence="2" key="1">
    <citation type="submission" date="2019-11" db="EMBL/GenBank/DDBJ databases">
        <title>Characterization of Clostridium perfringens isolates from swine manure treated agricultural soils.</title>
        <authorList>
            <person name="Wushke S.T."/>
        </authorList>
    </citation>
    <scope>NUCLEOTIDE SEQUENCE</scope>
    <source>
        <strain evidence="2">X62</strain>
    </source>
</reference>
<evidence type="ECO:0000313" key="2">
    <source>
        <dbReference type="EMBL" id="MDZ7543907.1"/>
    </source>
</evidence>
<dbReference type="Proteomes" id="UP001288944">
    <property type="component" value="Unassembled WGS sequence"/>
</dbReference>
<dbReference type="InterPro" id="IPR000182">
    <property type="entry name" value="GNAT_dom"/>
</dbReference>
<protein>
    <submittedName>
        <fullName evidence="2">GNAT family N-acetyltransferase</fullName>
    </submittedName>
</protein>
<dbReference type="InterPro" id="IPR051531">
    <property type="entry name" value="N-acetyltransferase"/>
</dbReference>
<dbReference type="GO" id="GO:0016747">
    <property type="term" value="F:acyltransferase activity, transferring groups other than amino-acyl groups"/>
    <property type="evidence" value="ECO:0007669"/>
    <property type="project" value="InterPro"/>
</dbReference>
<gene>
    <name evidence="2" type="ORF">GNF83_22635</name>
</gene>
<dbReference type="Gene3D" id="3.40.630.30">
    <property type="match status" value="1"/>
</dbReference>
<dbReference type="SUPFAM" id="SSF55729">
    <property type="entry name" value="Acyl-CoA N-acyltransferases (Nat)"/>
    <property type="match status" value="1"/>
</dbReference>
<dbReference type="CDD" id="cd04301">
    <property type="entry name" value="NAT_SF"/>
    <property type="match status" value="1"/>
</dbReference>
<comment type="caution">
    <text evidence="2">The sequence shown here is derived from an EMBL/GenBank/DDBJ whole genome shotgun (WGS) entry which is preliminary data.</text>
</comment>
<organism evidence="2 3">
    <name type="scientific">Clostridium perfringens</name>
    <dbReference type="NCBI Taxonomy" id="1502"/>
    <lineage>
        <taxon>Bacteria</taxon>
        <taxon>Bacillati</taxon>
        <taxon>Bacillota</taxon>
        <taxon>Clostridia</taxon>
        <taxon>Eubacteriales</taxon>
        <taxon>Clostridiaceae</taxon>
        <taxon>Clostridium</taxon>
    </lineage>
</organism>
<dbReference type="PANTHER" id="PTHR43792:SF1">
    <property type="entry name" value="N-ACETYLTRANSFERASE DOMAIN-CONTAINING PROTEIN"/>
    <property type="match status" value="1"/>
</dbReference>
<sequence>MENIVIDRLIIRKFQKNDWQDLYEYLSDEEVVKFEPYDVYSENQAKEETIRRSNDESFYAVCLKESGKLIGNLYLDEGDFDTWELGYVFNRKYQGQGYAAESAKALLNYAFEHLG</sequence>
<feature type="non-terminal residue" evidence="2">
    <location>
        <position position="115"/>
    </location>
</feature>